<dbReference type="EMBL" id="JARKIF010000007">
    <property type="protein sequence ID" value="KAJ7634947.1"/>
    <property type="molecule type" value="Genomic_DNA"/>
</dbReference>
<evidence type="ECO:0000259" key="2">
    <source>
        <dbReference type="PROSITE" id="PS50048"/>
    </source>
</evidence>
<keyword evidence="4" id="KW-1185">Reference proteome</keyword>
<feature type="region of interest" description="Disordered" evidence="1">
    <location>
        <begin position="165"/>
        <end position="207"/>
    </location>
</feature>
<dbReference type="SUPFAM" id="SSF57701">
    <property type="entry name" value="Zn2/Cys6 DNA-binding domain"/>
    <property type="match status" value="1"/>
</dbReference>
<name>A0AAD7BZP1_9AGAR</name>
<dbReference type="InterPro" id="IPR001138">
    <property type="entry name" value="Zn2Cys6_DnaBD"/>
</dbReference>
<proteinExistence type="predicted"/>
<accession>A0AAD7BZP1</accession>
<dbReference type="PROSITE" id="PS50048">
    <property type="entry name" value="ZN2_CY6_FUNGAL_2"/>
    <property type="match status" value="1"/>
</dbReference>
<evidence type="ECO:0000313" key="4">
    <source>
        <dbReference type="Proteomes" id="UP001221142"/>
    </source>
</evidence>
<dbReference type="Pfam" id="PF00172">
    <property type="entry name" value="Zn_clus"/>
    <property type="match status" value="1"/>
</dbReference>
<evidence type="ECO:0000256" key="1">
    <source>
        <dbReference type="SAM" id="MobiDB-lite"/>
    </source>
</evidence>
<evidence type="ECO:0000313" key="3">
    <source>
        <dbReference type="EMBL" id="KAJ7634947.1"/>
    </source>
</evidence>
<dbReference type="GO" id="GO:0008270">
    <property type="term" value="F:zinc ion binding"/>
    <property type="evidence" value="ECO:0007669"/>
    <property type="project" value="InterPro"/>
</dbReference>
<sequence length="207" mass="22350">MSREDESTSRRSSIFTEGLIHLPPLNRLPAQSADADAPLKGLHPDPSLLSLPPLRSFAPPGAYNYPSYLATPLPSVQKSNILSLPPSLLLSSSRIAVAKTKGTGLEFRNSSGAQGRTKKQALSCLHCRQRKIACVRREGQADGEACSQCARRNRECVYPAMSYRGHRSTRGAKGDDSPTTEMLPVQDGEQVLEDATPTPLSMDGPPL</sequence>
<dbReference type="Gene3D" id="4.10.240.10">
    <property type="entry name" value="Zn(2)-C6 fungal-type DNA-binding domain"/>
    <property type="match status" value="1"/>
</dbReference>
<dbReference type="AlphaFoldDB" id="A0AAD7BZP1"/>
<dbReference type="InterPro" id="IPR036864">
    <property type="entry name" value="Zn2-C6_fun-type_DNA-bd_sf"/>
</dbReference>
<gene>
    <name evidence="3" type="ORF">FB45DRAFT_910339</name>
</gene>
<organism evidence="3 4">
    <name type="scientific">Roridomyces roridus</name>
    <dbReference type="NCBI Taxonomy" id="1738132"/>
    <lineage>
        <taxon>Eukaryota</taxon>
        <taxon>Fungi</taxon>
        <taxon>Dikarya</taxon>
        <taxon>Basidiomycota</taxon>
        <taxon>Agaricomycotina</taxon>
        <taxon>Agaricomycetes</taxon>
        <taxon>Agaricomycetidae</taxon>
        <taxon>Agaricales</taxon>
        <taxon>Marasmiineae</taxon>
        <taxon>Mycenaceae</taxon>
        <taxon>Roridomyces</taxon>
    </lineage>
</organism>
<protein>
    <recommendedName>
        <fullName evidence="2">Zn(2)-C6 fungal-type domain-containing protein</fullName>
    </recommendedName>
</protein>
<reference evidence="3" key="1">
    <citation type="submission" date="2023-03" db="EMBL/GenBank/DDBJ databases">
        <title>Massive genome expansion in bonnet fungi (Mycena s.s.) driven by repeated elements and novel gene families across ecological guilds.</title>
        <authorList>
            <consortium name="Lawrence Berkeley National Laboratory"/>
            <person name="Harder C.B."/>
            <person name="Miyauchi S."/>
            <person name="Viragh M."/>
            <person name="Kuo A."/>
            <person name="Thoen E."/>
            <person name="Andreopoulos B."/>
            <person name="Lu D."/>
            <person name="Skrede I."/>
            <person name="Drula E."/>
            <person name="Henrissat B."/>
            <person name="Morin E."/>
            <person name="Kohler A."/>
            <person name="Barry K."/>
            <person name="LaButti K."/>
            <person name="Morin E."/>
            <person name="Salamov A."/>
            <person name="Lipzen A."/>
            <person name="Mereny Z."/>
            <person name="Hegedus B."/>
            <person name="Baldrian P."/>
            <person name="Stursova M."/>
            <person name="Weitz H."/>
            <person name="Taylor A."/>
            <person name="Grigoriev I.V."/>
            <person name="Nagy L.G."/>
            <person name="Martin F."/>
            <person name="Kauserud H."/>
        </authorList>
    </citation>
    <scope>NUCLEOTIDE SEQUENCE</scope>
    <source>
        <strain evidence="3">9284</strain>
    </source>
</reference>
<dbReference type="CDD" id="cd00067">
    <property type="entry name" value="GAL4"/>
    <property type="match status" value="1"/>
</dbReference>
<dbReference type="SMART" id="SM00066">
    <property type="entry name" value="GAL4"/>
    <property type="match status" value="1"/>
</dbReference>
<dbReference type="Proteomes" id="UP001221142">
    <property type="component" value="Unassembled WGS sequence"/>
</dbReference>
<dbReference type="PROSITE" id="PS00463">
    <property type="entry name" value="ZN2_CY6_FUNGAL_1"/>
    <property type="match status" value="1"/>
</dbReference>
<feature type="domain" description="Zn(2)-C6 fungal-type" evidence="2">
    <location>
        <begin position="123"/>
        <end position="158"/>
    </location>
</feature>
<dbReference type="GO" id="GO:0000981">
    <property type="term" value="F:DNA-binding transcription factor activity, RNA polymerase II-specific"/>
    <property type="evidence" value="ECO:0007669"/>
    <property type="project" value="InterPro"/>
</dbReference>
<comment type="caution">
    <text evidence="3">The sequence shown here is derived from an EMBL/GenBank/DDBJ whole genome shotgun (WGS) entry which is preliminary data.</text>
</comment>